<dbReference type="KEGG" id="apln:112906331"/>
<protein>
    <submittedName>
        <fullName evidence="2">Uncharacterized protein LOC112906331</fullName>
    </submittedName>
</protein>
<dbReference type="AlphaFoldDB" id="A0A7F5RJ60"/>
<keyword evidence="1" id="KW-1185">Reference proteome</keyword>
<evidence type="ECO:0000313" key="2">
    <source>
        <dbReference type="RefSeq" id="XP_025836042.1"/>
    </source>
</evidence>
<dbReference type="InParanoid" id="A0A7F5RJ60"/>
<proteinExistence type="predicted"/>
<dbReference type="GeneID" id="112906331"/>
<accession>A0A7F5RJ60</accession>
<organism evidence="1 2">
    <name type="scientific">Agrilus planipennis</name>
    <name type="common">Emerald ash borer</name>
    <name type="synonym">Agrilus marcopoli</name>
    <dbReference type="NCBI Taxonomy" id="224129"/>
    <lineage>
        <taxon>Eukaryota</taxon>
        <taxon>Metazoa</taxon>
        <taxon>Ecdysozoa</taxon>
        <taxon>Arthropoda</taxon>
        <taxon>Hexapoda</taxon>
        <taxon>Insecta</taxon>
        <taxon>Pterygota</taxon>
        <taxon>Neoptera</taxon>
        <taxon>Endopterygota</taxon>
        <taxon>Coleoptera</taxon>
        <taxon>Polyphaga</taxon>
        <taxon>Elateriformia</taxon>
        <taxon>Buprestoidea</taxon>
        <taxon>Buprestidae</taxon>
        <taxon>Agrilinae</taxon>
        <taxon>Agrilus</taxon>
    </lineage>
</organism>
<gene>
    <name evidence="2" type="primary">LOC112906331</name>
</gene>
<reference evidence="2" key="1">
    <citation type="submission" date="2025-08" db="UniProtKB">
        <authorList>
            <consortium name="RefSeq"/>
        </authorList>
    </citation>
    <scope>IDENTIFICATION</scope>
    <source>
        <tissue evidence="2">Entire body</tissue>
    </source>
</reference>
<name>A0A7F5RJ60_AGRPL</name>
<sequence>MRTVIYVIFGGIIFLFPFSTGTERVDDAGKTKLSMVQHRGVNQMLGKEGHHESEIVEAVNVRHRSRKSKSRRNRVTVKDAIDFFKWLKAEVKKSLQNSGIVSNEKLDKILNWLEEDTIKALRGRRCVNATVTTTINNYYIIKRCMH</sequence>
<evidence type="ECO:0000313" key="1">
    <source>
        <dbReference type="Proteomes" id="UP000192223"/>
    </source>
</evidence>
<dbReference type="RefSeq" id="XP_025836042.1">
    <property type="nucleotide sequence ID" value="XM_025980257.1"/>
</dbReference>
<dbReference type="Proteomes" id="UP000192223">
    <property type="component" value="Unplaced"/>
</dbReference>